<evidence type="ECO:0000256" key="1">
    <source>
        <dbReference type="SAM" id="SignalP"/>
    </source>
</evidence>
<name>A0A0S6UCF0_NEOTH</name>
<accession>A0A0S6UCF0</accession>
<dbReference type="RefSeq" id="WP_025773237.1">
    <property type="nucleotide sequence ID" value="NZ_DF238840.1"/>
</dbReference>
<protein>
    <submittedName>
        <fullName evidence="2">ABC-type dipeptide transport system, periplasmic component</fullName>
    </submittedName>
</protein>
<dbReference type="AlphaFoldDB" id="A0A0S6UCF0"/>
<keyword evidence="1" id="KW-0732">Signal</keyword>
<feature type="signal peptide" evidence="1">
    <location>
        <begin position="1"/>
        <end position="23"/>
    </location>
</feature>
<dbReference type="EMBL" id="DF238840">
    <property type="protein sequence ID" value="GAF25177.1"/>
    <property type="molecule type" value="Genomic_DNA"/>
</dbReference>
<evidence type="ECO:0000313" key="2">
    <source>
        <dbReference type="EMBL" id="GAF25177.1"/>
    </source>
</evidence>
<dbReference type="PROSITE" id="PS51257">
    <property type="entry name" value="PROKAR_LIPOPROTEIN"/>
    <property type="match status" value="1"/>
</dbReference>
<proteinExistence type="predicted"/>
<gene>
    <name evidence="2" type="ORF">MTY_0507</name>
</gene>
<dbReference type="Proteomes" id="UP000063718">
    <property type="component" value="Unassembled WGS sequence"/>
</dbReference>
<feature type="chain" id="PRO_5039026245" evidence="1">
    <location>
        <begin position="24"/>
        <end position="183"/>
    </location>
</feature>
<sequence>MAKQKHRFLLFFSLLVLVALVMAGCGQGKTETQNAPLTLGQAQKPPAGQAGTGRPVEASFYERRDSQGGVTVEVTWLTPEYLQTRSLKMIPEQEKDLSTNLIFNIALTTHSGDLRDFDFAGAIRLKVNGRDAGPGTWEFVSQDGHHPEGMIRFKAPGNEPLRELTLSINNLRGVPVREFKWQL</sequence>
<reference evidence="2" key="1">
    <citation type="journal article" date="2014" name="Gene">
        <title>Genome-guided analysis of transformation efficiency and carbon dioxide assimilation by Moorella thermoacetica Y72.</title>
        <authorList>
            <person name="Tsukahara K."/>
            <person name="Kita A."/>
            <person name="Nakashimada Y."/>
            <person name="Hoshino T."/>
            <person name="Murakami K."/>
        </authorList>
    </citation>
    <scope>NUCLEOTIDE SEQUENCE [LARGE SCALE GENOMIC DNA]</scope>
    <source>
        <strain evidence="2">Y72</strain>
    </source>
</reference>
<organism evidence="2">
    <name type="scientific">Moorella thermoacetica Y72</name>
    <dbReference type="NCBI Taxonomy" id="1325331"/>
    <lineage>
        <taxon>Bacteria</taxon>
        <taxon>Bacillati</taxon>
        <taxon>Bacillota</taxon>
        <taxon>Clostridia</taxon>
        <taxon>Neomoorellales</taxon>
        <taxon>Neomoorellaceae</taxon>
        <taxon>Neomoorella</taxon>
    </lineage>
</organism>